<dbReference type="GeneID" id="104761263"/>
<dbReference type="InterPro" id="IPR008537">
    <property type="entry name" value="DUF819"/>
</dbReference>
<dbReference type="PANTHER" id="PTHR34289:SF3">
    <property type="entry name" value="PROTEIN, PUTATIVE (DUF819)-RELATED"/>
    <property type="match status" value="1"/>
</dbReference>
<feature type="transmembrane region" description="Helical" evidence="1">
    <location>
        <begin position="377"/>
        <end position="395"/>
    </location>
</feature>
<feature type="transmembrane region" description="Helical" evidence="1">
    <location>
        <begin position="176"/>
        <end position="198"/>
    </location>
</feature>
<reference evidence="2" key="1">
    <citation type="journal article" date="2014" name="Nat. Commun.">
        <title>The emerging biofuel crop Camelina sativa retains a highly undifferentiated hexaploid genome structure.</title>
        <authorList>
            <person name="Kagale S."/>
            <person name="Koh C."/>
            <person name="Nixon J."/>
            <person name="Bollina V."/>
            <person name="Clarke W.E."/>
            <person name="Tuteja R."/>
            <person name="Spillane C."/>
            <person name="Robinson S.J."/>
            <person name="Links M.G."/>
            <person name="Clarke C."/>
            <person name="Higgins E.E."/>
            <person name="Huebert T."/>
            <person name="Sharpe A.G."/>
            <person name="Parkin I.A."/>
        </authorList>
    </citation>
    <scope>NUCLEOTIDE SEQUENCE [LARGE SCALE GENOMIC DNA]</scope>
    <source>
        <strain evidence="2">cv. DH55</strain>
    </source>
</reference>
<evidence type="ECO:0000256" key="1">
    <source>
        <dbReference type="SAM" id="Phobius"/>
    </source>
</evidence>
<dbReference type="PANTHER" id="PTHR34289">
    <property type="entry name" value="PROTEIN, PUTATIVE (DUF819)-RELATED"/>
    <property type="match status" value="1"/>
</dbReference>
<evidence type="ECO:0000313" key="2">
    <source>
        <dbReference type="Proteomes" id="UP000694864"/>
    </source>
</evidence>
<feature type="transmembrane region" description="Helical" evidence="1">
    <location>
        <begin position="144"/>
        <end position="164"/>
    </location>
</feature>
<evidence type="ECO:0000313" key="3">
    <source>
        <dbReference type="RefSeq" id="XP_010482616.1"/>
    </source>
</evidence>
<protein>
    <submittedName>
        <fullName evidence="3">Uncharacterized protein LOC104761263</fullName>
    </submittedName>
</protein>
<feature type="transmembrane region" description="Helical" evidence="1">
    <location>
        <begin position="117"/>
        <end position="138"/>
    </location>
</feature>
<dbReference type="Pfam" id="PF05684">
    <property type="entry name" value="DUF819"/>
    <property type="match status" value="1"/>
</dbReference>
<gene>
    <name evidence="3" type="primary">LOC104761263</name>
</gene>
<name>A0ABM0X9C7_CAMSA</name>
<dbReference type="RefSeq" id="XP_010482616.1">
    <property type="nucleotide sequence ID" value="XM_010484314.2"/>
</dbReference>
<sequence length="462" mass="48349">MLTSLPFLNATSIPSPSSPVPFLRRPHIVSRQNTLPAFSVKADSQRLSSSPSLHSSLFSPFGSRCKRFIGQYPIRSVTVRSQLSTPLISPNDEWGMWTALFATGAFGIWSEKTKIGSAMSGALVSTLIGLAASNLGIISSEAPAFSVMMNFLLPLAVPLLLFRADLRRVIQSTGKLLFAFLIGSFATTVGTVLAYLLVPMKSLGSDSWKIAAALMGRHIGGAGNYIAIAKALDVSPSVIAAGLAADSVICALYFMSLFALASKIPAESAPPESTSDDGVIVKKSRDKITVIQMATGIVVSLAICKVATVFTTYLGISGGSLPAITAIVVVLATIFPSQFDHLAPSGEAMALVLMQVFFAVLGASGNIRSVISTGPSIFMFALLQIVIHLGVLLGIGKVMKIELRLLLLASNANVGGPTTAAGMATEKGWSSLIVPGILVGIFGIAIATFLGIVFGVKVLKFM</sequence>
<feature type="transmembrane region" description="Helical" evidence="1">
    <location>
        <begin position="348"/>
        <end position="371"/>
    </location>
</feature>
<feature type="transmembrane region" description="Helical" evidence="1">
    <location>
        <begin position="316"/>
        <end position="336"/>
    </location>
</feature>
<feature type="transmembrane region" description="Helical" evidence="1">
    <location>
        <begin position="432"/>
        <end position="456"/>
    </location>
</feature>
<keyword evidence="1" id="KW-1133">Transmembrane helix</keyword>
<keyword evidence="2" id="KW-1185">Reference proteome</keyword>
<organism evidence="2 3">
    <name type="scientific">Camelina sativa</name>
    <name type="common">False flax</name>
    <name type="synonym">Myagrum sativum</name>
    <dbReference type="NCBI Taxonomy" id="90675"/>
    <lineage>
        <taxon>Eukaryota</taxon>
        <taxon>Viridiplantae</taxon>
        <taxon>Streptophyta</taxon>
        <taxon>Embryophyta</taxon>
        <taxon>Tracheophyta</taxon>
        <taxon>Spermatophyta</taxon>
        <taxon>Magnoliopsida</taxon>
        <taxon>eudicotyledons</taxon>
        <taxon>Gunneridae</taxon>
        <taxon>Pentapetalae</taxon>
        <taxon>rosids</taxon>
        <taxon>malvids</taxon>
        <taxon>Brassicales</taxon>
        <taxon>Brassicaceae</taxon>
        <taxon>Camelineae</taxon>
        <taxon>Camelina</taxon>
    </lineage>
</organism>
<keyword evidence="1" id="KW-0472">Membrane</keyword>
<proteinExistence type="predicted"/>
<dbReference type="Proteomes" id="UP000694864">
    <property type="component" value="Chromosome 18"/>
</dbReference>
<reference evidence="3" key="2">
    <citation type="submission" date="2025-08" db="UniProtKB">
        <authorList>
            <consortium name="RefSeq"/>
        </authorList>
    </citation>
    <scope>IDENTIFICATION</scope>
    <source>
        <tissue evidence="3">Leaf</tissue>
    </source>
</reference>
<feature type="transmembrane region" description="Helical" evidence="1">
    <location>
        <begin position="238"/>
        <end position="261"/>
    </location>
</feature>
<accession>A0ABM0X9C7</accession>
<keyword evidence="1" id="KW-0812">Transmembrane</keyword>